<feature type="region of interest" description="Disordered" evidence="1">
    <location>
        <begin position="1"/>
        <end position="86"/>
    </location>
</feature>
<sequence>MSRRLRGLCGRAAPLRQNTNQRTLARLSGRIAGGRRRSCPPQVPPRGSLSAGQRHRSINRDRVLLRAQSGSRQPDPAGNPPRLSLPVRVANERDLSGCGGGVPIEDL</sequence>
<evidence type="ECO:0000256" key="1">
    <source>
        <dbReference type="SAM" id="MobiDB-lite"/>
    </source>
</evidence>
<accession>A0A8D8CSQ2</accession>
<reference evidence="2" key="1">
    <citation type="submission" date="2021-05" db="EMBL/GenBank/DDBJ databases">
        <authorList>
            <person name="Alioto T."/>
            <person name="Alioto T."/>
            <person name="Gomez Garrido J."/>
        </authorList>
    </citation>
    <scope>NUCLEOTIDE SEQUENCE</scope>
</reference>
<proteinExistence type="predicted"/>
<dbReference type="EMBL" id="HBUE01131570">
    <property type="protein sequence ID" value="CAG6496657.1"/>
    <property type="molecule type" value="Transcribed_RNA"/>
</dbReference>
<dbReference type="EMBL" id="HBUE01245016">
    <property type="protein sequence ID" value="CAG6551493.1"/>
    <property type="molecule type" value="Transcribed_RNA"/>
</dbReference>
<organism evidence="2">
    <name type="scientific">Culex pipiens</name>
    <name type="common">House mosquito</name>
    <dbReference type="NCBI Taxonomy" id="7175"/>
    <lineage>
        <taxon>Eukaryota</taxon>
        <taxon>Metazoa</taxon>
        <taxon>Ecdysozoa</taxon>
        <taxon>Arthropoda</taxon>
        <taxon>Hexapoda</taxon>
        <taxon>Insecta</taxon>
        <taxon>Pterygota</taxon>
        <taxon>Neoptera</taxon>
        <taxon>Endopterygota</taxon>
        <taxon>Diptera</taxon>
        <taxon>Nematocera</taxon>
        <taxon>Culicoidea</taxon>
        <taxon>Culicidae</taxon>
        <taxon>Culicinae</taxon>
        <taxon>Culicini</taxon>
        <taxon>Culex</taxon>
        <taxon>Culex</taxon>
    </lineage>
</organism>
<dbReference type="EMBL" id="HBUE01131572">
    <property type="protein sequence ID" value="CAG6496660.1"/>
    <property type="molecule type" value="Transcribed_RNA"/>
</dbReference>
<dbReference type="AlphaFoldDB" id="A0A8D8CSQ2"/>
<evidence type="ECO:0000313" key="2">
    <source>
        <dbReference type="EMBL" id="CAG6496660.1"/>
    </source>
</evidence>
<dbReference type="EMBL" id="HBUE01352122">
    <property type="protein sequence ID" value="CAG6603792.1"/>
    <property type="molecule type" value="Transcribed_RNA"/>
</dbReference>
<name>A0A8D8CSQ2_CULPI</name>
<protein>
    <submittedName>
        <fullName evidence="2">(northern house mosquito) hypothetical protein</fullName>
    </submittedName>
</protein>